<dbReference type="EMBL" id="BNJG01000002">
    <property type="protein sequence ID" value="GHO55770.1"/>
    <property type="molecule type" value="Genomic_DNA"/>
</dbReference>
<protein>
    <recommendedName>
        <fullName evidence="4">Integrase catalytic domain-containing protein</fullName>
    </recommendedName>
</protein>
<proteinExistence type="predicted"/>
<dbReference type="Pfam" id="PF13610">
    <property type="entry name" value="DDE_Tnp_IS240"/>
    <property type="match status" value="1"/>
</dbReference>
<dbReference type="InterPro" id="IPR052183">
    <property type="entry name" value="IS_Transposase"/>
</dbReference>
<comment type="caution">
    <text evidence="5">The sequence shown here is derived from an EMBL/GenBank/DDBJ whole genome shotgun (WGS) entry which is preliminary data.</text>
</comment>
<dbReference type="InterPro" id="IPR001584">
    <property type="entry name" value="Integrase_cat-core"/>
</dbReference>
<name>A0ABQ3USY7_9CHLR</name>
<reference evidence="5 6" key="1">
    <citation type="journal article" date="2021" name="Int. J. Syst. Evol. Microbiol.">
        <title>Reticulibacter mediterranei gen. nov., sp. nov., within the new family Reticulibacteraceae fam. nov., and Ktedonospora formicarum gen. nov., sp. nov., Ktedonobacter robiniae sp. nov., Dictyobacter formicarum sp. nov. and Dictyobacter arantiisoli sp. nov., belonging to the class Ktedonobacteria.</title>
        <authorList>
            <person name="Yabe S."/>
            <person name="Zheng Y."/>
            <person name="Wang C.M."/>
            <person name="Sakai Y."/>
            <person name="Abe K."/>
            <person name="Yokota A."/>
            <person name="Donadio S."/>
            <person name="Cavaletti L."/>
            <person name="Monciardini P."/>
        </authorList>
    </citation>
    <scope>NUCLEOTIDE SEQUENCE [LARGE SCALE GENOMIC DNA]</scope>
    <source>
        <strain evidence="5 6">SOSP1-30</strain>
    </source>
</reference>
<organism evidence="5 6">
    <name type="scientific">Ktedonobacter robiniae</name>
    <dbReference type="NCBI Taxonomy" id="2778365"/>
    <lineage>
        <taxon>Bacteria</taxon>
        <taxon>Bacillati</taxon>
        <taxon>Chloroflexota</taxon>
        <taxon>Ktedonobacteria</taxon>
        <taxon>Ktedonobacterales</taxon>
        <taxon>Ktedonobacteraceae</taxon>
        <taxon>Ktedonobacter</taxon>
    </lineage>
</organism>
<dbReference type="PANTHER" id="PTHR35528:SF3">
    <property type="entry name" value="BLL1675 PROTEIN"/>
    <property type="match status" value="1"/>
</dbReference>
<keyword evidence="1" id="KW-0815">Transposition</keyword>
<dbReference type="PANTHER" id="PTHR35528">
    <property type="entry name" value="BLL1675 PROTEIN"/>
    <property type="match status" value="1"/>
</dbReference>
<evidence type="ECO:0000256" key="2">
    <source>
        <dbReference type="ARBA" id="ARBA00023125"/>
    </source>
</evidence>
<dbReference type="Proteomes" id="UP000654345">
    <property type="component" value="Unassembled WGS sequence"/>
</dbReference>
<dbReference type="NCBIfam" id="NF033587">
    <property type="entry name" value="transpos_IS6"/>
    <property type="match status" value="1"/>
</dbReference>
<keyword evidence="3" id="KW-0233">DNA recombination</keyword>
<accession>A0ABQ3USY7</accession>
<keyword evidence="2" id="KW-0238">DNA-binding</keyword>
<evidence type="ECO:0000259" key="4">
    <source>
        <dbReference type="PROSITE" id="PS50994"/>
    </source>
</evidence>
<evidence type="ECO:0000313" key="5">
    <source>
        <dbReference type="EMBL" id="GHO55770.1"/>
    </source>
</evidence>
<evidence type="ECO:0000256" key="3">
    <source>
        <dbReference type="ARBA" id="ARBA00023172"/>
    </source>
</evidence>
<dbReference type="PROSITE" id="PS50994">
    <property type="entry name" value="INTEGRASE"/>
    <property type="match status" value="1"/>
</dbReference>
<gene>
    <name evidence="5" type="ORF">KSB_42450</name>
</gene>
<evidence type="ECO:0000256" key="1">
    <source>
        <dbReference type="ARBA" id="ARBA00022578"/>
    </source>
</evidence>
<sequence>MTEQSPFKWRHFQADIILLFVRWYLRYALSYRDLEEIMLERGLQVDHTTIYRWVQRYAPELERRCRPYVRATTDSWRVDETYVKVRKVWMYLYGAVDSEGKTLDFWLRSTRDGDAAKCFFLKTLATSHVSSPRVINVDKNAAYPKAFQELQAEGHIHIAPKQLRAVTSTRILPK</sequence>
<dbReference type="InterPro" id="IPR047930">
    <property type="entry name" value="Transpos_IS6"/>
</dbReference>
<keyword evidence="6" id="KW-1185">Reference proteome</keyword>
<evidence type="ECO:0000313" key="6">
    <source>
        <dbReference type="Proteomes" id="UP000654345"/>
    </source>
</evidence>
<dbReference type="InterPro" id="IPR032874">
    <property type="entry name" value="DDE_dom"/>
</dbReference>
<feature type="domain" description="Integrase catalytic" evidence="4">
    <location>
        <begin position="63"/>
        <end position="174"/>
    </location>
</feature>